<dbReference type="Proteomes" id="UP001431783">
    <property type="component" value="Unassembled WGS sequence"/>
</dbReference>
<protein>
    <submittedName>
        <fullName evidence="2">Uncharacterized protein</fullName>
    </submittedName>
</protein>
<sequence>MFHIRIFFMFLVVWASASSSPVPPEQHVHIPTVVGNSVGEDALLLPDLPSPKDLLSKLPPIIPIPIPIPVGPNILQKLPQLPELLKKIVDEITKKY</sequence>
<evidence type="ECO:0000313" key="2">
    <source>
        <dbReference type="EMBL" id="KAK9876780.1"/>
    </source>
</evidence>
<organism evidence="2 3">
    <name type="scientific">Henosepilachna vigintioctopunctata</name>
    <dbReference type="NCBI Taxonomy" id="420089"/>
    <lineage>
        <taxon>Eukaryota</taxon>
        <taxon>Metazoa</taxon>
        <taxon>Ecdysozoa</taxon>
        <taxon>Arthropoda</taxon>
        <taxon>Hexapoda</taxon>
        <taxon>Insecta</taxon>
        <taxon>Pterygota</taxon>
        <taxon>Neoptera</taxon>
        <taxon>Endopterygota</taxon>
        <taxon>Coleoptera</taxon>
        <taxon>Polyphaga</taxon>
        <taxon>Cucujiformia</taxon>
        <taxon>Coccinelloidea</taxon>
        <taxon>Coccinellidae</taxon>
        <taxon>Epilachninae</taxon>
        <taxon>Epilachnini</taxon>
        <taxon>Henosepilachna</taxon>
    </lineage>
</organism>
<proteinExistence type="predicted"/>
<feature type="signal peptide" evidence="1">
    <location>
        <begin position="1"/>
        <end position="19"/>
    </location>
</feature>
<dbReference type="EMBL" id="JARQZJ010000038">
    <property type="protein sequence ID" value="KAK9876780.1"/>
    <property type="molecule type" value="Genomic_DNA"/>
</dbReference>
<gene>
    <name evidence="2" type="ORF">WA026_015017</name>
</gene>
<feature type="chain" id="PRO_5043542233" evidence="1">
    <location>
        <begin position="20"/>
        <end position="96"/>
    </location>
</feature>
<comment type="caution">
    <text evidence="2">The sequence shown here is derived from an EMBL/GenBank/DDBJ whole genome shotgun (WGS) entry which is preliminary data.</text>
</comment>
<keyword evidence="3" id="KW-1185">Reference proteome</keyword>
<name>A0AAW1U783_9CUCU</name>
<reference evidence="2 3" key="1">
    <citation type="submission" date="2023-03" db="EMBL/GenBank/DDBJ databases">
        <title>Genome insight into feeding habits of ladybird beetles.</title>
        <authorList>
            <person name="Li H.-S."/>
            <person name="Huang Y.-H."/>
            <person name="Pang H."/>
        </authorList>
    </citation>
    <scope>NUCLEOTIDE SEQUENCE [LARGE SCALE GENOMIC DNA]</scope>
    <source>
        <strain evidence="2">SYSU_2023b</strain>
        <tissue evidence="2">Whole body</tissue>
    </source>
</reference>
<evidence type="ECO:0000313" key="3">
    <source>
        <dbReference type="Proteomes" id="UP001431783"/>
    </source>
</evidence>
<accession>A0AAW1U783</accession>
<dbReference type="AlphaFoldDB" id="A0AAW1U783"/>
<keyword evidence="1" id="KW-0732">Signal</keyword>
<evidence type="ECO:0000256" key="1">
    <source>
        <dbReference type="SAM" id="SignalP"/>
    </source>
</evidence>